<dbReference type="EMBL" id="CP119312">
    <property type="protein sequence ID" value="WEK05741.1"/>
    <property type="molecule type" value="Genomic_DNA"/>
</dbReference>
<sequence length="102" mass="11103">MDRPVSDELRALLGRQGMRGKTAGTGNPCEMKRAGGHADPRVATTTVQAGVDWMRWANDLLDDGAEIEDHSPAGGEERPVRKPRVRIVRAMPFLAIIDGGLR</sequence>
<evidence type="ECO:0000256" key="1">
    <source>
        <dbReference type="SAM" id="MobiDB-lite"/>
    </source>
</evidence>
<evidence type="ECO:0000313" key="3">
    <source>
        <dbReference type="Proteomes" id="UP001217476"/>
    </source>
</evidence>
<dbReference type="AlphaFoldDB" id="A0AAJ5VVM8"/>
<name>A0AAJ5VVM8_9HYPH</name>
<evidence type="ECO:0000313" key="2">
    <source>
        <dbReference type="EMBL" id="WEK05741.1"/>
    </source>
</evidence>
<proteinExistence type="predicted"/>
<reference evidence="2" key="1">
    <citation type="submission" date="2023-03" db="EMBL/GenBank/DDBJ databases">
        <title>Andean soil-derived lignocellulolytic bacterial consortium as a source of novel taxa and putative plastic-active enzymes.</title>
        <authorList>
            <person name="Diaz-Garcia L."/>
            <person name="Chuvochina M."/>
            <person name="Feuerriegel G."/>
            <person name="Bunk B."/>
            <person name="Sproer C."/>
            <person name="Streit W.R."/>
            <person name="Rodriguez L.M."/>
            <person name="Overmann J."/>
            <person name="Jimenez D.J."/>
        </authorList>
    </citation>
    <scope>NUCLEOTIDE SEQUENCE</scope>
    <source>
        <strain evidence="2">MAG 4196</strain>
    </source>
</reference>
<feature type="region of interest" description="Disordered" evidence="1">
    <location>
        <begin position="13"/>
        <end position="37"/>
    </location>
</feature>
<protein>
    <submittedName>
        <fullName evidence="2">Uncharacterized protein</fullName>
    </submittedName>
</protein>
<organism evidence="2 3">
    <name type="scientific">Candidatus Devosia phytovorans</name>
    <dbReference type="NCBI Taxonomy" id="3121372"/>
    <lineage>
        <taxon>Bacteria</taxon>
        <taxon>Pseudomonadati</taxon>
        <taxon>Pseudomonadota</taxon>
        <taxon>Alphaproteobacteria</taxon>
        <taxon>Hyphomicrobiales</taxon>
        <taxon>Devosiaceae</taxon>
        <taxon>Devosia</taxon>
    </lineage>
</organism>
<accession>A0AAJ5VVM8</accession>
<gene>
    <name evidence="2" type="ORF">P0Y65_05660</name>
</gene>
<dbReference type="Proteomes" id="UP001217476">
    <property type="component" value="Chromosome"/>
</dbReference>